<keyword evidence="2" id="KW-1185">Reference proteome</keyword>
<evidence type="ECO:0000313" key="1">
    <source>
        <dbReference type="EMBL" id="USR40789.1"/>
    </source>
</evidence>
<proteinExistence type="predicted"/>
<dbReference type="EMBL" id="CP099397">
    <property type="protein sequence ID" value="USR40789.1"/>
    <property type="molecule type" value="Genomic_DNA"/>
</dbReference>
<gene>
    <name evidence="1" type="ORF">L1F06_004915</name>
</gene>
<protein>
    <submittedName>
        <fullName evidence="1">Uncharacterized protein</fullName>
    </submittedName>
</protein>
<dbReference type="RefSeq" id="WP_129483983.1">
    <property type="nucleotide sequence ID" value="NZ_CP099397.1"/>
</dbReference>
<dbReference type="GeneID" id="300080294"/>
<organism evidence="1 2">
    <name type="scientific">Ectopseudomonas hydrolytica</name>
    <dbReference type="NCBI Taxonomy" id="2493633"/>
    <lineage>
        <taxon>Bacteria</taxon>
        <taxon>Pseudomonadati</taxon>
        <taxon>Pseudomonadota</taxon>
        <taxon>Gammaproteobacteria</taxon>
        <taxon>Pseudomonadales</taxon>
        <taxon>Pseudomonadaceae</taxon>
        <taxon>Ectopseudomonas</taxon>
    </lineage>
</organism>
<sequence>MKLVDDYKEAERHLAGLANGWKRIEHQLEYLADYWPSMCDQFKGFRASIEPVSPAPWRMNGKVLGKEFSILVNPLAAEGEQGYELYAELLVLVPNPLEGTMVNAARILLDRELAVYSAPGRKLAEGGNDTVPFRLLVSILGQVLSKETA</sequence>
<reference evidence="1" key="1">
    <citation type="submission" date="2022-06" db="EMBL/GenBank/DDBJ databases">
        <title>Complete genome of Pseudomonas hydrolytica DSWY01T.</title>
        <authorList>
            <person name="Jung J."/>
            <person name="Jeon C.O."/>
        </authorList>
    </citation>
    <scope>NUCLEOTIDE SEQUENCE</scope>
    <source>
        <strain evidence="1">DSWY01</strain>
    </source>
</reference>
<dbReference type="Proteomes" id="UP001054897">
    <property type="component" value="Chromosome"/>
</dbReference>
<evidence type="ECO:0000313" key="2">
    <source>
        <dbReference type="Proteomes" id="UP001054897"/>
    </source>
</evidence>
<accession>A0ABY5ACP1</accession>
<name>A0ABY5ACP1_9GAMM</name>